<evidence type="ECO:0000256" key="1">
    <source>
        <dbReference type="ARBA" id="ARBA00004651"/>
    </source>
</evidence>
<evidence type="ECO:0000256" key="7">
    <source>
        <dbReference type="SAM" id="Phobius"/>
    </source>
</evidence>
<keyword evidence="3" id="KW-1003">Cell membrane</keyword>
<keyword evidence="4 7" id="KW-0812">Transmembrane</keyword>
<dbReference type="InterPro" id="IPR051907">
    <property type="entry name" value="DoxX-like_oxidoreductase"/>
</dbReference>
<feature type="transmembrane region" description="Helical" evidence="7">
    <location>
        <begin position="12"/>
        <end position="28"/>
    </location>
</feature>
<keyword evidence="5 7" id="KW-1133">Transmembrane helix</keyword>
<reference evidence="9" key="1">
    <citation type="journal article" date="2019" name="Int. J. Syst. Evol. Microbiol.">
        <title>The Global Catalogue of Microorganisms (GCM) 10K type strain sequencing project: providing services to taxonomists for standard genome sequencing and annotation.</title>
        <authorList>
            <consortium name="The Broad Institute Genomics Platform"/>
            <consortium name="The Broad Institute Genome Sequencing Center for Infectious Disease"/>
            <person name="Wu L."/>
            <person name="Ma J."/>
        </authorList>
    </citation>
    <scope>NUCLEOTIDE SEQUENCE [LARGE SCALE GENOMIC DNA]</scope>
    <source>
        <strain evidence="9">CGMCC 1.13718</strain>
    </source>
</reference>
<feature type="transmembrane region" description="Helical" evidence="7">
    <location>
        <begin position="104"/>
        <end position="124"/>
    </location>
</feature>
<dbReference type="Proteomes" id="UP001596425">
    <property type="component" value="Unassembled WGS sequence"/>
</dbReference>
<feature type="transmembrane region" description="Helical" evidence="7">
    <location>
        <begin position="73"/>
        <end position="92"/>
    </location>
</feature>
<evidence type="ECO:0000256" key="3">
    <source>
        <dbReference type="ARBA" id="ARBA00022475"/>
    </source>
</evidence>
<dbReference type="RefSeq" id="WP_193190639.1">
    <property type="nucleotide sequence ID" value="NZ_JACZFR010000014.1"/>
</dbReference>
<keyword evidence="9" id="KW-1185">Reference proteome</keyword>
<comment type="subcellular location">
    <subcellularLocation>
        <location evidence="1">Cell membrane</location>
        <topology evidence="1">Multi-pass membrane protein</topology>
    </subcellularLocation>
</comment>
<keyword evidence="6 7" id="KW-0472">Membrane</keyword>
<comment type="caution">
    <text evidence="8">The sequence shown here is derived from an EMBL/GenBank/DDBJ whole genome shotgun (WGS) entry which is preliminary data.</text>
</comment>
<proteinExistence type="inferred from homology"/>
<feature type="transmembrane region" description="Helical" evidence="7">
    <location>
        <begin position="48"/>
        <end position="66"/>
    </location>
</feature>
<protein>
    <submittedName>
        <fullName evidence="8">DoxX family protein</fullName>
    </submittedName>
</protein>
<accession>A0ABW1YM53</accession>
<comment type="similarity">
    <text evidence="2">Belongs to the DoxX family.</text>
</comment>
<sequence>MTNGVYCDLTKLLGRVLMSLMFITAGWNKIGGYAGTQSYMESAGVPGLLLPLVILVELGGGLAILLGLFTRWAALALALFCLASAVLFHYVPDDQGQMISFMKNITIAGGFFILACAGAGRLSLDHKIRGK</sequence>
<evidence type="ECO:0000256" key="2">
    <source>
        <dbReference type="ARBA" id="ARBA00006679"/>
    </source>
</evidence>
<evidence type="ECO:0000313" key="9">
    <source>
        <dbReference type="Proteomes" id="UP001596425"/>
    </source>
</evidence>
<dbReference type="PANTHER" id="PTHR33452:SF1">
    <property type="entry name" value="INNER MEMBRANE PROTEIN YPHA-RELATED"/>
    <property type="match status" value="1"/>
</dbReference>
<dbReference type="InterPro" id="IPR032808">
    <property type="entry name" value="DoxX"/>
</dbReference>
<dbReference type="EMBL" id="JBHSVR010000001">
    <property type="protein sequence ID" value="MFC6633824.1"/>
    <property type="molecule type" value="Genomic_DNA"/>
</dbReference>
<evidence type="ECO:0000256" key="5">
    <source>
        <dbReference type="ARBA" id="ARBA00022989"/>
    </source>
</evidence>
<evidence type="ECO:0000256" key="6">
    <source>
        <dbReference type="ARBA" id="ARBA00023136"/>
    </source>
</evidence>
<gene>
    <name evidence="8" type="ORF">ACFQBM_11045</name>
</gene>
<evidence type="ECO:0000256" key="4">
    <source>
        <dbReference type="ARBA" id="ARBA00022692"/>
    </source>
</evidence>
<evidence type="ECO:0000313" key="8">
    <source>
        <dbReference type="EMBL" id="MFC6633824.1"/>
    </source>
</evidence>
<dbReference type="Pfam" id="PF07681">
    <property type="entry name" value="DoxX"/>
    <property type="match status" value="1"/>
</dbReference>
<name>A0ABW1YM53_9GAMM</name>
<dbReference type="PANTHER" id="PTHR33452">
    <property type="entry name" value="OXIDOREDUCTASE CATD-RELATED"/>
    <property type="match status" value="1"/>
</dbReference>
<organism evidence="8 9">
    <name type="scientific">Microbulbifer taiwanensis</name>
    <dbReference type="NCBI Taxonomy" id="986746"/>
    <lineage>
        <taxon>Bacteria</taxon>
        <taxon>Pseudomonadati</taxon>
        <taxon>Pseudomonadota</taxon>
        <taxon>Gammaproteobacteria</taxon>
        <taxon>Cellvibrionales</taxon>
        <taxon>Microbulbiferaceae</taxon>
        <taxon>Microbulbifer</taxon>
    </lineage>
</organism>